<reference evidence="1 2" key="1">
    <citation type="submission" date="2017-07" db="EMBL/GenBank/DDBJ databases">
        <title>Draft genome of Ochrobactrum lupini type strain LUP21.</title>
        <authorList>
            <person name="Krzyzanowska D.M."/>
            <person name="Jafra S."/>
        </authorList>
    </citation>
    <scope>NUCLEOTIDE SEQUENCE [LARGE SCALE GENOMIC DNA]</scope>
    <source>
        <strain evidence="1 2">LUP21</strain>
    </source>
</reference>
<dbReference type="Proteomes" id="UP000216363">
    <property type="component" value="Unassembled WGS sequence"/>
</dbReference>
<gene>
    <name evidence="1" type="ORF">CES86_5282</name>
</gene>
<dbReference type="AlphaFoldDB" id="A0A256H0H3"/>
<accession>A0A256H0H3</accession>
<evidence type="ECO:0000313" key="2">
    <source>
        <dbReference type="Proteomes" id="UP000216363"/>
    </source>
</evidence>
<sequence>MDRVDNFGQVNAQLAPKLDDPTFLAAIYTALFEREGGSYGLVSESRKSTII</sequence>
<name>A0A256H0H3_9HYPH</name>
<dbReference type="EMBL" id="NNRN01000001">
    <property type="protein sequence ID" value="OYR32974.1"/>
    <property type="molecule type" value="Genomic_DNA"/>
</dbReference>
<evidence type="ECO:0000313" key="1">
    <source>
        <dbReference type="EMBL" id="OYR32974.1"/>
    </source>
</evidence>
<comment type="caution">
    <text evidence="1">The sequence shown here is derived from an EMBL/GenBank/DDBJ whole genome shotgun (WGS) entry which is preliminary data.</text>
</comment>
<protein>
    <submittedName>
        <fullName evidence="1">Uncharacterized protein</fullName>
    </submittedName>
</protein>
<organism evidence="1 2">
    <name type="scientific">Brucella lupini</name>
    <dbReference type="NCBI Taxonomy" id="255457"/>
    <lineage>
        <taxon>Bacteria</taxon>
        <taxon>Pseudomonadati</taxon>
        <taxon>Pseudomonadota</taxon>
        <taxon>Alphaproteobacteria</taxon>
        <taxon>Hyphomicrobiales</taxon>
        <taxon>Brucellaceae</taxon>
        <taxon>Brucella/Ochrobactrum group</taxon>
        <taxon>Brucella</taxon>
    </lineage>
</organism>
<proteinExistence type="predicted"/>